<dbReference type="EMBL" id="GBXM01072037">
    <property type="protein sequence ID" value="JAH36540.1"/>
    <property type="molecule type" value="Transcribed_RNA"/>
</dbReference>
<reference evidence="1" key="2">
    <citation type="journal article" date="2015" name="Fish Shellfish Immunol.">
        <title>Early steps in the European eel (Anguilla anguilla)-Vibrio vulnificus interaction in the gills: Role of the RtxA13 toxin.</title>
        <authorList>
            <person name="Callol A."/>
            <person name="Pajuelo D."/>
            <person name="Ebbesson L."/>
            <person name="Teles M."/>
            <person name="MacKenzie S."/>
            <person name="Amaro C."/>
        </authorList>
    </citation>
    <scope>NUCLEOTIDE SEQUENCE</scope>
</reference>
<sequence>MLKLICPVIRCSELVCMPCPQSVIYILIGWLIY</sequence>
<name>A0A0E9S798_ANGAN</name>
<organism evidence="1">
    <name type="scientific">Anguilla anguilla</name>
    <name type="common">European freshwater eel</name>
    <name type="synonym">Muraena anguilla</name>
    <dbReference type="NCBI Taxonomy" id="7936"/>
    <lineage>
        <taxon>Eukaryota</taxon>
        <taxon>Metazoa</taxon>
        <taxon>Chordata</taxon>
        <taxon>Craniata</taxon>
        <taxon>Vertebrata</taxon>
        <taxon>Euteleostomi</taxon>
        <taxon>Actinopterygii</taxon>
        <taxon>Neopterygii</taxon>
        <taxon>Teleostei</taxon>
        <taxon>Anguilliformes</taxon>
        <taxon>Anguillidae</taxon>
        <taxon>Anguilla</taxon>
    </lineage>
</organism>
<proteinExistence type="predicted"/>
<reference evidence="1" key="1">
    <citation type="submission" date="2014-11" db="EMBL/GenBank/DDBJ databases">
        <authorList>
            <person name="Amaro Gonzalez C."/>
        </authorList>
    </citation>
    <scope>NUCLEOTIDE SEQUENCE</scope>
</reference>
<dbReference type="AlphaFoldDB" id="A0A0E9S798"/>
<protein>
    <submittedName>
        <fullName evidence="1">Uncharacterized protein</fullName>
    </submittedName>
</protein>
<accession>A0A0E9S798</accession>
<evidence type="ECO:0000313" key="1">
    <source>
        <dbReference type="EMBL" id="JAH36540.1"/>
    </source>
</evidence>